<evidence type="ECO:0000313" key="5">
    <source>
        <dbReference type="EMBL" id="MBJ2137664.1"/>
    </source>
</evidence>
<dbReference type="EMBL" id="JAEILT010000022">
    <property type="protein sequence ID" value="MBJ2137664.1"/>
    <property type="molecule type" value="Genomic_DNA"/>
</dbReference>
<dbReference type="SUPFAM" id="SSF46689">
    <property type="entry name" value="Homeodomain-like"/>
    <property type="match status" value="1"/>
</dbReference>
<dbReference type="RefSeq" id="WP_198825240.1">
    <property type="nucleotide sequence ID" value="NZ_JAEILT010000022.1"/>
</dbReference>
<evidence type="ECO:0000256" key="3">
    <source>
        <dbReference type="ARBA" id="ARBA00023163"/>
    </source>
</evidence>
<dbReference type="PANTHER" id="PTHR43280">
    <property type="entry name" value="ARAC-FAMILY TRANSCRIPTIONAL REGULATOR"/>
    <property type="match status" value="1"/>
</dbReference>
<dbReference type="Proteomes" id="UP000649232">
    <property type="component" value="Unassembled WGS sequence"/>
</dbReference>
<sequence length="61" mass="7096">MYAIIHQRLVIEAKRRLVYTRQSVDEISAFLGFNIPAYFSRLFKQFVGVTAGTFRQKGGIW</sequence>
<protein>
    <submittedName>
        <fullName evidence="5">Helix-turn-helix domain-containing protein</fullName>
    </submittedName>
</protein>
<dbReference type="Gene3D" id="1.10.10.60">
    <property type="entry name" value="Homeodomain-like"/>
    <property type="match status" value="1"/>
</dbReference>
<comment type="caution">
    <text evidence="5">The sequence shown here is derived from an EMBL/GenBank/DDBJ whole genome shotgun (WGS) entry which is preliminary data.</text>
</comment>
<keyword evidence="1" id="KW-0805">Transcription regulation</keyword>
<evidence type="ECO:0000256" key="1">
    <source>
        <dbReference type="ARBA" id="ARBA00023015"/>
    </source>
</evidence>
<gene>
    <name evidence="5" type="ORF">JEU11_14475</name>
</gene>
<evidence type="ECO:0000313" key="6">
    <source>
        <dbReference type="Proteomes" id="UP000649232"/>
    </source>
</evidence>
<accession>A0ABS0WGP7</accession>
<evidence type="ECO:0000256" key="2">
    <source>
        <dbReference type="ARBA" id="ARBA00023125"/>
    </source>
</evidence>
<feature type="domain" description="HTH araC/xylS-type" evidence="4">
    <location>
        <begin position="1"/>
        <end position="57"/>
    </location>
</feature>
<organism evidence="5 6">
    <name type="scientific">Paraglaciecola chathamensis</name>
    <dbReference type="NCBI Taxonomy" id="368405"/>
    <lineage>
        <taxon>Bacteria</taxon>
        <taxon>Pseudomonadati</taxon>
        <taxon>Pseudomonadota</taxon>
        <taxon>Gammaproteobacteria</taxon>
        <taxon>Alteromonadales</taxon>
        <taxon>Alteromonadaceae</taxon>
        <taxon>Paraglaciecola</taxon>
    </lineage>
</organism>
<evidence type="ECO:0000259" key="4">
    <source>
        <dbReference type="PROSITE" id="PS01124"/>
    </source>
</evidence>
<dbReference type="PROSITE" id="PS01124">
    <property type="entry name" value="HTH_ARAC_FAMILY_2"/>
    <property type="match status" value="1"/>
</dbReference>
<keyword evidence="3" id="KW-0804">Transcription</keyword>
<dbReference type="Pfam" id="PF12833">
    <property type="entry name" value="HTH_18"/>
    <property type="match status" value="1"/>
</dbReference>
<keyword evidence="2" id="KW-0238">DNA-binding</keyword>
<reference evidence="5 6" key="1">
    <citation type="submission" date="2020-12" db="EMBL/GenBank/DDBJ databases">
        <title>Draft genome sequences of nine environmental bacterial isolates colonizing plastic.</title>
        <authorList>
            <person name="Borre I."/>
            <person name="Sonnenschein E.C."/>
        </authorList>
    </citation>
    <scope>NUCLEOTIDE SEQUENCE [LARGE SCALE GENOMIC DNA]</scope>
    <source>
        <strain evidence="5 6">IB30</strain>
    </source>
</reference>
<dbReference type="PANTHER" id="PTHR43280:SF32">
    <property type="entry name" value="TRANSCRIPTIONAL REGULATORY PROTEIN"/>
    <property type="match status" value="1"/>
</dbReference>
<dbReference type="InterPro" id="IPR009057">
    <property type="entry name" value="Homeodomain-like_sf"/>
</dbReference>
<name>A0ABS0WGP7_9ALTE</name>
<dbReference type="InterPro" id="IPR018060">
    <property type="entry name" value="HTH_AraC"/>
</dbReference>
<proteinExistence type="predicted"/>